<evidence type="ECO:0000256" key="1">
    <source>
        <dbReference type="ARBA" id="ARBA00000681"/>
    </source>
</evidence>
<dbReference type="AlphaFoldDB" id="B4RAV8"/>
<keyword evidence="4" id="KW-0732">Signal</keyword>
<dbReference type="InterPro" id="IPR006311">
    <property type="entry name" value="TAT_signal"/>
</dbReference>
<dbReference type="PANTHER" id="PTHR31490:SF88">
    <property type="entry name" value="BETA-XYLANASE"/>
    <property type="match status" value="1"/>
</dbReference>
<evidence type="ECO:0000256" key="4">
    <source>
        <dbReference type="ARBA" id="ARBA00022729"/>
    </source>
</evidence>
<evidence type="ECO:0000313" key="12">
    <source>
        <dbReference type="EMBL" id="ACG78009.1"/>
    </source>
</evidence>
<dbReference type="PROSITE" id="PS51318">
    <property type="entry name" value="TAT"/>
    <property type="match status" value="1"/>
</dbReference>
<dbReference type="EMBL" id="CP000747">
    <property type="protein sequence ID" value="ACG78009.1"/>
    <property type="molecule type" value="Genomic_DNA"/>
</dbReference>
<organism evidence="12 13">
    <name type="scientific">Phenylobacterium zucineum (strain HLK1)</name>
    <dbReference type="NCBI Taxonomy" id="450851"/>
    <lineage>
        <taxon>Bacteria</taxon>
        <taxon>Pseudomonadati</taxon>
        <taxon>Pseudomonadota</taxon>
        <taxon>Alphaproteobacteria</taxon>
        <taxon>Caulobacterales</taxon>
        <taxon>Caulobacteraceae</taxon>
        <taxon>Phenylobacterium</taxon>
    </lineage>
</organism>
<comment type="catalytic activity">
    <reaction evidence="1 10">
        <text>Endohydrolysis of (1-&gt;4)-beta-D-xylosidic linkages in xylans.</text>
        <dbReference type="EC" id="3.2.1.8"/>
    </reaction>
</comment>
<evidence type="ECO:0000256" key="6">
    <source>
        <dbReference type="ARBA" id="ARBA00023277"/>
    </source>
</evidence>
<feature type="active site" description="Nucleophile" evidence="9">
    <location>
        <position position="292"/>
    </location>
</feature>
<name>B4RAV8_PHEZH</name>
<dbReference type="HOGENOM" id="CLU_020161_7_0_5"/>
<dbReference type="PANTHER" id="PTHR31490">
    <property type="entry name" value="GLYCOSYL HYDROLASE"/>
    <property type="match status" value="1"/>
</dbReference>
<comment type="similarity">
    <text evidence="2 10">Belongs to the glycosyl hydrolase 10 (cellulase F) family.</text>
</comment>
<evidence type="ECO:0000256" key="3">
    <source>
        <dbReference type="ARBA" id="ARBA00022651"/>
    </source>
</evidence>
<evidence type="ECO:0000256" key="10">
    <source>
        <dbReference type="RuleBase" id="RU361174"/>
    </source>
</evidence>
<dbReference type="InterPro" id="IPR031158">
    <property type="entry name" value="GH10_AS"/>
</dbReference>
<keyword evidence="7 10" id="KW-0326">Glycosidase</keyword>
<dbReference type="OrthoDB" id="9815836at2"/>
<dbReference type="InterPro" id="IPR017853">
    <property type="entry name" value="GH"/>
</dbReference>
<dbReference type="eggNOG" id="COG3693">
    <property type="taxonomic scope" value="Bacteria"/>
</dbReference>
<reference evidence="12 13" key="1">
    <citation type="journal article" date="2008" name="BMC Genomics">
        <title>Complete genome of Phenylobacterium zucineum - a novel facultative intracellular bacterium isolated from human erythroleukemia cell line K562.</title>
        <authorList>
            <person name="Luo Y."/>
            <person name="Xu X."/>
            <person name="Ding Z."/>
            <person name="Liu Z."/>
            <person name="Zhang B."/>
            <person name="Yan Z."/>
            <person name="Sun J."/>
            <person name="Hu S."/>
            <person name="Hu X."/>
        </authorList>
    </citation>
    <scope>NUCLEOTIDE SEQUENCE [LARGE SCALE GENOMIC DNA]</scope>
    <source>
        <strain evidence="12 13">HLK1</strain>
    </source>
</reference>
<dbReference type="InterPro" id="IPR001000">
    <property type="entry name" value="GH10_dom"/>
</dbReference>
<proteinExistence type="inferred from homology"/>
<dbReference type="PRINTS" id="PR00134">
    <property type="entry name" value="GLHYDRLASE10"/>
</dbReference>
<dbReference type="SMART" id="SM00633">
    <property type="entry name" value="Glyco_10"/>
    <property type="match status" value="1"/>
</dbReference>
<sequence length="396" mass="43397">MPPRSSAPADAPDPALEIARGRTIARRGLLASAAAAAAAPATFACGQTRRAGRPLHELASASGRFYGAAALLREVRPDSPVRALLQRDCGLLVPEVELNWDHLAQPADHLRMEEYAAHARDMGKPLHGHTLLWHRSVPAWAQELLRTAPDWGIVAAHIRSTIRRYGQGIAYWEVVNEPIDTGYRPDGLRGSLFLEAFGPDYIRRALEEAAAAAPAAKLLINEFSLDYDIPVERERRRHLLRLLERLLKAGVPLHGLGVQGHLDLQKRPFSARVFEAFLAEVAGMGLDIVITELDVREADLIQPPQVRDRLVAEHAKAYLDVALDQPATKGVITWGITDRHSWLELGEADLARFPGAWQDGTSPGLNRGLPFDSDLRAKPMYYALAAAFQGRALAGG</sequence>
<evidence type="ECO:0000256" key="2">
    <source>
        <dbReference type="ARBA" id="ARBA00007495"/>
    </source>
</evidence>
<evidence type="ECO:0000256" key="8">
    <source>
        <dbReference type="ARBA" id="ARBA00023326"/>
    </source>
</evidence>
<keyword evidence="6 10" id="KW-0119">Carbohydrate metabolism</keyword>
<evidence type="ECO:0000259" key="11">
    <source>
        <dbReference type="PROSITE" id="PS51760"/>
    </source>
</evidence>
<accession>B4RAV8</accession>
<dbReference type="InterPro" id="IPR044846">
    <property type="entry name" value="GH10"/>
</dbReference>
<protein>
    <recommendedName>
        <fullName evidence="10">Beta-xylanase</fullName>
        <ecNumber evidence="10">3.2.1.8</ecNumber>
    </recommendedName>
</protein>
<dbReference type="CAZy" id="GH10">
    <property type="family name" value="Glycoside Hydrolase Family 10"/>
</dbReference>
<evidence type="ECO:0000256" key="9">
    <source>
        <dbReference type="PROSITE-ProRule" id="PRU10061"/>
    </source>
</evidence>
<keyword evidence="8 10" id="KW-0624">Polysaccharide degradation</keyword>
<dbReference type="SUPFAM" id="SSF51445">
    <property type="entry name" value="(Trans)glycosidases"/>
    <property type="match status" value="1"/>
</dbReference>
<keyword evidence="13" id="KW-1185">Reference proteome</keyword>
<evidence type="ECO:0000256" key="7">
    <source>
        <dbReference type="ARBA" id="ARBA00023295"/>
    </source>
</evidence>
<dbReference type="EC" id="3.2.1.8" evidence="10"/>
<dbReference type="KEGG" id="pzu:PHZ_c1598"/>
<feature type="domain" description="GH10" evidence="11">
    <location>
        <begin position="66"/>
        <end position="387"/>
    </location>
</feature>
<dbReference type="Proteomes" id="UP000001868">
    <property type="component" value="Chromosome"/>
</dbReference>
<dbReference type="GO" id="GO:0045493">
    <property type="term" value="P:xylan catabolic process"/>
    <property type="evidence" value="ECO:0007669"/>
    <property type="project" value="UniProtKB-KW"/>
</dbReference>
<dbReference type="RefSeq" id="WP_012522152.1">
    <property type="nucleotide sequence ID" value="NC_011144.1"/>
</dbReference>
<keyword evidence="5 10" id="KW-0378">Hydrolase</keyword>
<evidence type="ECO:0000256" key="5">
    <source>
        <dbReference type="ARBA" id="ARBA00022801"/>
    </source>
</evidence>
<dbReference type="Gene3D" id="3.20.20.80">
    <property type="entry name" value="Glycosidases"/>
    <property type="match status" value="1"/>
</dbReference>
<dbReference type="GO" id="GO:0031176">
    <property type="term" value="F:endo-1,4-beta-xylanase activity"/>
    <property type="evidence" value="ECO:0007669"/>
    <property type="project" value="UniProtKB-EC"/>
</dbReference>
<dbReference type="PROSITE" id="PS00591">
    <property type="entry name" value="GH10_1"/>
    <property type="match status" value="1"/>
</dbReference>
<evidence type="ECO:0000313" key="13">
    <source>
        <dbReference type="Proteomes" id="UP000001868"/>
    </source>
</evidence>
<dbReference type="STRING" id="450851.PHZ_c1598"/>
<keyword evidence="3" id="KW-0858">Xylan degradation</keyword>
<gene>
    <name evidence="12" type="ordered locus">PHZ_c1598</name>
</gene>
<dbReference type="PROSITE" id="PS51760">
    <property type="entry name" value="GH10_2"/>
    <property type="match status" value="1"/>
</dbReference>
<dbReference type="Pfam" id="PF00331">
    <property type="entry name" value="Glyco_hydro_10"/>
    <property type="match status" value="1"/>
</dbReference>